<evidence type="ECO:0000256" key="1">
    <source>
        <dbReference type="SAM" id="Phobius"/>
    </source>
</evidence>
<gene>
    <name evidence="2" type="ORF">V1478_007587</name>
</gene>
<comment type="caution">
    <text evidence="2">The sequence shown here is derived from an EMBL/GenBank/DDBJ whole genome shotgun (WGS) entry which is preliminary data.</text>
</comment>
<feature type="transmembrane region" description="Helical" evidence="1">
    <location>
        <begin position="16"/>
        <end position="35"/>
    </location>
</feature>
<dbReference type="Proteomes" id="UP001607302">
    <property type="component" value="Unassembled WGS sequence"/>
</dbReference>
<reference evidence="2 3" key="1">
    <citation type="journal article" date="2024" name="Ann. Entomol. Soc. Am.">
        <title>Genomic analyses of the southern and eastern yellowjacket wasps (Hymenoptera: Vespidae) reveal evolutionary signatures of social life.</title>
        <authorList>
            <person name="Catto M.A."/>
            <person name="Caine P.B."/>
            <person name="Orr S.E."/>
            <person name="Hunt B.G."/>
            <person name="Goodisman M.A.D."/>
        </authorList>
    </citation>
    <scope>NUCLEOTIDE SEQUENCE [LARGE SCALE GENOMIC DNA]</scope>
    <source>
        <strain evidence="2">233</strain>
        <tissue evidence="2">Head and thorax</tissue>
    </source>
</reference>
<sequence>MITDDRWRLDLDMKCLFSFTFYITIETNMMISLALEIRSTNILLFDLLGIISPLKLSKESILLEKQFFERNSLLTDLFNTNKHVRTNKCWHEYHNMEFRKIFKCPIYLVFNDLSDTWNLHSVLYLGSQTSPFSAIM</sequence>
<name>A0ABD2B3K7_VESSQ</name>
<protein>
    <submittedName>
        <fullName evidence="2">Sterol O-acyltransferase 1 isoform X1</fullName>
    </submittedName>
</protein>
<dbReference type="AlphaFoldDB" id="A0ABD2B3K7"/>
<keyword evidence="1" id="KW-0472">Membrane</keyword>
<keyword evidence="1" id="KW-1133">Transmembrane helix</keyword>
<organism evidence="2 3">
    <name type="scientific">Vespula squamosa</name>
    <name type="common">Southern yellow jacket</name>
    <name type="synonym">Wasp</name>
    <dbReference type="NCBI Taxonomy" id="30214"/>
    <lineage>
        <taxon>Eukaryota</taxon>
        <taxon>Metazoa</taxon>
        <taxon>Ecdysozoa</taxon>
        <taxon>Arthropoda</taxon>
        <taxon>Hexapoda</taxon>
        <taxon>Insecta</taxon>
        <taxon>Pterygota</taxon>
        <taxon>Neoptera</taxon>
        <taxon>Endopterygota</taxon>
        <taxon>Hymenoptera</taxon>
        <taxon>Apocrita</taxon>
        <taxon>Aculeata</taxon>
        <taxon>Vespoidea</taxon>
        <taxon>Vespidae</taxon>
        <taxon>Vespinae</taxon>
        <taxon>Vespula</taxon>
    </lineage>
</organism>
<proteinExistence type="predicted"/>
<evidence type="ECO:0000313" key="2">
    <source>
        <dbReference type="EMBL" id="KAL2727309.1"/>
    </source>
</evidence>
<keyword evidence="3" id="KW-1185">Reference proteome</keyword>
<evidence type="ECO:0000313" key="3">
    <source>
        <dbReference type="Proteomes" id="UP001607302"/>
    </source>
</evidence>
<keyword evidence="1" id="KW-0812">Transmembrane</keyword>
<dbReference type="EMBL" id="JAUDFV010000133">
    <property type="protein sequence ID" value="KAL2727309.1"/>
    <property type="molecule type" value="Genomic_DNA"/>
</dbReference>
<accession>A0ABD2B3K7</accession>